<comment type="cofactor">
    <cofactor evidence="1">
        <name>Zn(2+)</name>
        <dbReference type="ChEBI" id="CHEBI:29105"/>
    </cofactor>
</comment>
<protein>
    <submittedName>
        <fullName evidence="12">Site-2 protease family protein</fullName>
    </submittedName>
</protein>
<reference evidence="12" key="1">
    <citation type="submission" date="2022-03" db="EMBL/GenBank/DDBJ databases">
        <title>De novo assembled genomes of Belliella spp. (Cyclobacteriaceae) strains.</title>
        <authorList>
            <person name="Szabo A."/>
            <person name="Korponai K."/>
            <person name="Felfoldi T."/>
        </authorList>
    </citation>
    <scope>NUCLEOTIDE SEQUENCE</scope>
    <source>
        <strain evidence="12">DSM 111904</strain>
    </source>
</reference>
<dbReference type="GO" id="GO:0006508">
    <property type="term" value="P:proteolysis"/>
    <property type="evidence" value="ECO:0007669"/>
    <property type="project" value="UniProtKB-KW"/>
</dbReference>
<evidence type="ECO:0000256" key="3">
    <source>
        <dbReference type="ARBA" id="ARBA00007931"/>
    </source>
</evidence>
<evidence type="ECO:0000256" key="9">
    <source>
        <dbReference type="ARBA" id="ARBA00023136"/>
    </source>
</evidence>
<evidence type="ECO:0000313" key="13">
    <source>
        <dbReference type="Proteomes" id="UP001165489"/>
    </source>
</evidence>
<keyword evidence="5 10" id="KW-0812">Transmembrane</keyword>
<dbReference type="RefSeq" id="WP_241348604.1">
    <property type="nucleotide sequence ID" value="NZ_JAKZGP010000032.1"/>
</dbReference>
<keyword evidence="13" id="KW-1185">Reference proteome</keyword>
<evidence type="ECO:0000256" key="7">
    <source>
        <dbReference type="ARBA" id="ARBA00022946"/>
    </source>
</evidence>
<feature type="transmembrane region" description="Helical" evidence="10">
    <location>
        <begin position="240"/>
        <end position="259"/>
    </location>
</feature>
<feature type="transmembrane region" description="Helical" evidence="10">
    <location>
        <begin position="116"/>
        <end position="139"/>
    </location>
</feature>
<evidence type="ECO:0000256" key="8">
    <source>
        <dbReference type="ARBA" id="ARBA00022989"/>
    </source>
</evidence>
<evidence type="ECO:0000313" key="12">
    <source>
        <dbReference type="EMBL" id="MCH7410237.1"/>
    </source>
</evidence>
<evidence type="ECO:0000259" key="11">
    <source>
        <dbReference type="Pfam" id="PF02163"/>
    </source>
</evidence>
<dbReference type="EMBL" id="JAKZGP010000032">
    <property type="protein sequence ID" value="MCH7410237.1"/>
    <property type="molecule type" value="Genomic_DNA"/>
</dbReference>
<evidence type="ECO:0000256" key="10">
    <source>
        <dbReference type="SAM" id="Phobius"/>
    </source>
</evidence>
<feature type="transmembrane region" description="Helical" evidence="10">
    <location>
        <begin position="199"/>
        <end position="220"/>
    </location>
</feature>
<dbReference type="Proteomes" id="UP001165489">
    <property type="component" value="Unassembled WGS sequence"/>
</dbReference>
<name>A0ABS9V1E3_9BACT</name>
<dbReference type="PANTHER" id="PTHR31412">
    <property type="entry name" value="ZINC METALLOPROTEASE EGY1"/>
    <property type="match status" value="1"/>
</dbReference>
<dbReference type="PANTHER" id="PTHR31412:SF0">
    <property type="entry name" value="ZINC METALLOPROTEASE EGY1, CHLOROPLASTIC-RELATED"/>
    <property type="match status" value="1"/>
</dbReference>
<dbReference type="InterPro" id="IPR044838">
    <property type="entry name" value="EGY1-like"/>
</dbReference>
<sequence length="372" mass="42308">MYSTKEYIRHLVLFILTLICTTFAGGEWLYGRSILGDGEQFLNWEYFLKSLHFSIPFIGILLIHELGHWYTSMRYGIKSSLPYFIPAWFGFLGTPSLGTFGAVIRIKSFINSRKKFFDIGVAGPLAGFVLTLGVLIYGFTHLPDADYIYEIHPEYLDPNFEGHNVEDGYMSIEIGYNLLFYALEKALADPEKMPVMSEIIHFPYLFAGYLALFFTALNLLPIGQLDGGHVIFGLFPKHHFKVSLAAYTVFISYAGLGVINPFDNIDTLMWTIPLYIGFLYFCFKKAPLSTQNKWAIVMSIAAFQYSLISIFPMIEGYSGWLFFAFLLGRVMGIQHPEVLGLKPLNKGRKIIAWITILIFILCFTPQPFQIGV</sequence>
<keyword evidence="4 12" id="KW-0645">Protease</keyword>
<keyword evidence="6" id="KW-0378">Hydrolase</keyword>
<comment type="subcellular location">
    <subcellularLocation>
        <location evidence="2">Membrane</location>
        <topology evidence="2">Multi-pass membrane protein</topology>
    </subcellularLocation>
</comment>
<proteinExistence type="inferred from homology"/>
<gene>
    <name evidence="12" type="ORF">MM239_12585</name>
</gene>
<evidence type="ECO:0000256" key="1">
    <source>
        <dbReference type="ARBA" id="ARBA00001947"/>
    </source>
</evidence>
<feature type="transmembrane region" description="Helical" evidence="10">
    <location>
        <begin position="265"/>
        <end position="283"/>
    </location>
</feature>
<feature type="transmembrane region" description="Helical" evidence="10">
    <location>
        <begin position="83"/>
        <end position="104"/>
    </location>
</feature>
<comment type="similarity">
    <text evidence="3">Belongs to the peptidase M50B family.</text>
</comment>
<evidence type="ECO:0000256" key="6">
    <source>
        <dbReference type="ARBA" id="ARBA00022801"/>
    </source>
</evidence>
<comment type="caution">
    <text evidence="12">The sequence shown here is derived from an EMBL/GenBank/DDBJ whole genome shotgun (WGS) entry which is preliminary data.</text>
</comment>
<keyword evidence="7" id="KW-0809">Transit peptide</keyword>
<feature type="transmembrane region" description="Helical" evidence="10">
    <location>
        <begin position="12"/>
        <end position="30"/>
    </location>
</feature>
<dbReference type="Pfam" id="PF02163">
    <property type="entry name" value="Peptidase_M50"/>
    <property type="match status" value="1"/>
</dbReference>
<keyword evidence="9 10" id="KW-0472">Membrane</keyword>
<feature type="transmembrane region" description="Helical" evidence="10">
    <location>
        <begin position="350"/>
        <end position="368"/>
    </location>
</feature>
<evidence type="ECO:0000256" key="4">
    <source>
        <dbReference type="ARBA" id="ARBA00022670"/>
    </source>
</evidence>
<evidence type="ECO:0000256" key="5">
    <source>
        <dbReference type="ARBA" id="ARBA00022692"/>
    </source>
</evidence>
<keyword evidence="8 10" id="KW-1133">Transmembrane helix</keyword>
<dbReference type="InterPro" id="IPR008915">
    <property type="entry name" value="Peptidase_M50"/>
</dbReference>
<dbReference type="CDD" id="cd06160">
    <property type="entry name" value="S2P-M50_like_2"/>
    <property type="match status" value="1"/>
</dbReference>
<feature type="domain" description="Peptidase M50" evidence="11">
    <location>
        <begin position="53"/>
        <end position="241"/>
    </location>
</feature>
<accession>A0ABS9V1E3</accession>
<organism evidence="12 13">
    <name type="scientific">Belliella filtrata</name>
    <dbReference type="NCBI Taxonomy" id="2923435"/>
    <lineage>
        <taxon>Bacteria</taxon>
        <taxon>Pseudomonadati</taxon>
        <taxon>Bacteroidota</taxon>
        <taxon>Cytophagia</taxon>
        <taxon>Cytophagales</taxon>
        <taxon>Cyclobacteriaceae</taxon>
        <taxon>Belliella</taxon>
    </lineage>
</organism>
<dbReference type="GO" id="GO:0008233">
    <property type="term" value="F:peptidase activity"/>
    <property type="evidence" value="ECO:0007669"/>
    <property type="project" value="UniProtKB-KW"/>
</dbReference>
<evidence type="ECO:0000256" key="2">
    <source>
        <dbReference type="ARBA" id="ARBA00004141"/>
    </source>
</evidence>